<evidence type="ECO:0000259" key="14">
    <source>
        <dbReference type="PROSITE" id="PS51384"/>
    </source>
</evidence>
<dbReference type="SUPFAM" id="SSF63380">
    <property type="entry name" value="Riboflavin synthase domain-like"/>
    <property type="match status" value="1"/>
</dbReference>
<dbReference type="SFLD" id="SFLDS00052">
    <property type="entry name" value="Ferric_Reductase_Domain"/>
    <property type="match status" value="1"/>
</dbReference>
<feature type="transmembrane region" description="Helical" evidence="13">
    <location>
        <begin position="24"/>
        <end position="45"/>
    </location>
</feature>
<dbReference type="Gene3D" id="3.40.50.80">
    <property type="entry name" value="Nucleotide-binding domain of ferredoxin-NADP reductase (FNR) module"/>
    <property type="match status" value="1"/>
</dbReference>
<dbReference type="InterPro" id="IPR039261">
    <property type="entry name" value="FNR_nucleotide-bd"/>
</dbReference>
<dbReference type="Proteomes" id="UP000326198">
    <property type="component" value="Unassembled WGS sequence"/>
</dbReference>
<dbReference type="Pfam" id="PF01794">
    <property type="entry name" value="Ferric_reduct"/>
    <property type="match status" value="1"/>
</dbReference>
<feature type="transmembrane region" description="Helical" evidence="13">
    <location>
        <begin position="247"/>
        <end position="268"/>
    </location>
</feature>
<keyword evidence="11 13" id="KW-0472">Membrane</keyword>
<keyword evidence="10" id="KW-0406">Ion transport</keyword>
<dbReference type="SFLD" id="SFLDG01168">
    <property type="entry name" value="Ferric_reductase_subgroup_(FRE"/>
    <property type="match status" value="1"/>
</dbReference>
<dbReference type="AlphaFoldDB" id="A0A5N7BDN3"/>
<evidence type="ECO:0000256" key="4">
    <source>
        <dbReference type="ARBA" id="ARBA00022448"/>
    </source>
</evidence>
<name>A0A5N7BDN3_9EURO</name>
<dbReference type="GO" id="GO:0006826">
    <property type="term" value="P:iron ion transport"/>
    <property type="evidence" value="ECO:0007669"/>
    <property type="project" value="TreeGrafter"/>
</dbReference>
<comment type="similarity">
    <text evidence="2">Belongs to the ferric reductase (FRE) family.</text>
</comment>
<dbReference type="CDD" id="cd06186">
    <property type="entry name" value="NOX_Duox_like_FAD_NADP"/>
    <property type="match status" value="1"/>
</dbReference>
<dbReference type="InterPro" id="IPR017927">
    <property type="entry name" value="FAD-bd_FR_type"/>
</dbReference>
<dbReference type="GO" id="GO:0005886">
    <property type="term" value="C:plasma membrane"/>
    <property type="evidence" value="ECO:0007669"/>
    <property type="project" value="UniProtKB-SubCell"/>
</dbReference>
<evidence type="ECO:0000256" key="6">
    <source>
        <dbReference type="ARBA" id="ARBA00022692"/>
    </source>
</evidence>
<comment type="catalytic activity">
    <reaction evidence="12">
        <text>2 a Fe(II)-siderophore + NADP(+) + H(+) = 2 a Fe(III)-siderophore + NADPH</text>
        <dbReference type="Rhea" id="RHEA:28795"/>
        <dbReference type="Rhea" id="RHEA-COMP:11342"/>
        <dbReference type="Rhea" id="RHEA-COMP:11344"/>
        <dbReference type="ChEBI" id="CHEBI:15378"/>
        <dbReference type="ChEBI" id="CHEBI:29033"/>
        <dbReference type="ChEBI" id="CHEBI:29034"/>
        <dbReference type="ChEBI" id="CHEBI:57783"/>
        <dbReference type="ChEBI" id="CHEBI:58349"/>
        <dbReference type="EC" id="1.16.1.9"/>
    </reaction>
</comment>
<dbReference type="EMBL" id="ML736189">
    <property type="protein sequence ID" value="KAE8379809.1"/>
    <property type="molecule type" value="Genomic_DNA"/>
</dbReference>
<evidence type="ECO:0000256" key="7">
    <source>
        <dbReference type="ARBA" id="ARBA00022982"/>
    </source>
</evidence>
<dbReference type="GO" id="GO:0006879">
    <property type="term" value="P:intracellular iron ion homeostasis"/>
    <property type="evidence" value="ECO:0007669"/>
    <property type="project" value="TreeGrafter"/>
</dbReference>
<keyword evidence="4" id="KW-0813">Transport</keyword>
<dbReference type="InterPro" id="IPR013112">
    <property type="entry name" value="FAD-bd_8"/>
</dbReference>
<dbReference type="OrthoDB" id="4494341at2759"/>
<comment type="subcellular location">
    <subcellularLocation>
        <location evidence="1">Cell membrane</location>
        <topology evidence="1">Multi-pass membrane protein</topology>
    </subcellularLocation>
</comment>
<keyword evidence="16" id="KW-1185">Reference proteome</keyword>
<evidence type="ECO:0000256" key="10">
    <source>
        <dbReference type="ARBA" id="ARBA00023065"/>
    </source>
</evidence>
<dbReference type="Pfam" id="PF08030">
    <property type="entry name" value="NAD_binding_6"/>
    <property type="match status" value="1"/>
</dbReference>
<evidence type="ECO:0000256" key="9">
    <source>
        <dbReference type="ARBA" id="ARBA00023002"/>
    </source>
</evidence>
<dbReference type="SUPFAM" id="SSF52343">
    <property type="entry name" value="Ferredoxin reductase-like, C-terminal NADP-linked domain"/>
    <property type="match status" value="1"/>
</dbReference>
<dbReference type="PROSITE" id="PS51384">
    <property type="entry name" value="FAD_FR"/>
    <property type="match status" value="1"/>
</dbReference>
<dbReference type="InterPro" id="IPR051410">
    <property type="entry name" value="Ferric/Cupric_Reductase"/>
</dbReference>
<dbReference type="InterPro" id="IPR017938">
    <property type="entry name" value="Riboflavin_synthase-like_b-brl"/>
</dbReference>
<proteinExistence type="inferred from homology"/>
<accession>A0A5N7BDN3</accession>
<organism evidence="15 16">
    <name type="scientific">Aspergillus bertholletiae</name>
    <dbReference type="NCBI Taxonomy" id="1226010"/>
    <lineage>
        <taxon>Eukaryota</taxon>
        <taxon>Fungi</taxon>
        <taxon>Dikarya</taxon>
        <taxon>Ascomycota</taxon>
        <taxon>Pezizomycotina</taxon>
        <taxon>Eurotiomycetes</taxon>
        <taxon>Eurotiomycetidae</taxon>
        <taxon>Eurotiales</taxon>
        <taxon>Aspergillaceae</taxon>
        <taxon>Aspergillus</taxon>
        <taxon>Aspergillus subgen. Circumdati</taxon>
    </lineage>
</organism>
<dbReference type="EC" id="1.16.1.9" evidence="3"/>
<keyword evidence="5" id="KW-1003">Cell membrane</keyword>
<evidence type="ECO:0000256" key="5">
    <source>
        <dbReference type="ARBA" id="ARBA00022475"/>
    </source>
</evidence>
<sequence>MGVDQIGPGKQHTRYDHPPMNPVLATPLYILGGFFAILFFSRAIIRLRHHRRLREILLENSQEKFARNSALSAYFKKHVFYAPLVSIRHSREFRLLGRIHMGNIPLRLEAILLLAYFVLNIIFLFVLANWWSGYEETMYQIKYAAGHLCVMNLPVLVLTAARNNPLIPMLGLQFDTFNLMHRWIGRLIIGEAIVHMACVVAGEAKERSMPALTRLLWNTPFFIEGFLALIAFMVILFQSASPIRHAFYEFFLHLHIFLAITAFVALWYHLRGLTLQRVLLVTLLLWGLDRIGRLWSIFWRNFGEQRTMAAVELLPGDVARVDVALARSSKFKPGQYMYLYMPSLGLWTSHPFSVAWTDDRTGLTEKHGSDDSVSILLGGPQRTVMSFLIQRRGGFTHQLLEKGNMSMEGKFTASALVEGPFGGHHSLSSYGTVLLIAGGIGITHPMSYIHEIMSGFVGKSTAVRKVSLIWVIRSIDHLEWIQPWMTSLLNHPALEVPTEQKDHTYFQFPEFSLSIQIYLTSSESTDDYSLDESPWTVSAPPSVPISVVFGRPCFDHILESEKAQQVGAMAVSVCGPGGMGDDVRKSVRDHQGTHTIDLYEESFSW</sequence>
<dbReference type="GO" id="GO:0052851">
    <property type="term" value="F:ferric-chelate reductase (NADPH) activity"/>
    <property type="evidence" value="ECO:0007669"/>
    <property type="project" value="UniProtKB-EC"/>
</dbReference>
<feature type="domain" description="FAD-binding FR-type" evidence="14">
    <location>
        <begin position="300"/>
        <end position="427"/>
    </location>
</feature>
<dbReference type="GO" id="GO:0015677">
    <property type="term" value="P:copper ion import"/>
    <property type="evidence" value="ECO:0007669"/>
    <property type="project" value="TreeGrafter"/>
</dbReference>
<dbReference type="InterPro" id="IPR013130">
    <property type="entry name" value="Fe3_Rdtase_TM_dom"/>
</dbReference>
<evidence type="ECO:0000256" key="12">
    <source>
        <dbReference type="ARBA" id="ARBA00048483"/>
    </source>
</evidence>
<feature type="transmembrane region" description="Helical" evidence="13">
    <location>
        <begin position="110"/>
        <end position="131"/>
    </location>
</feature>
<dbReference type="Pfam" id="PF08022">
    <property type="entry name" value="FAD_binding_8"/>
    <property type="match status" value="1"/>
</dbReference>
<dbReference type="InterPro" id="IPR013121">
    <property type="entry name" value="Fe_red_NAD-bd_6"/>
</dbReference>
<evidence type="ECO:0000256" key="2">
    <source>
        <dbReference type="ARBA" id="ARBA00006278"/>
    </source>
</evidence>
<evidence type="ECO:0000256" key="13">
    <source>
        <dbReference type="SAM" id="Phobius"/>
    </source>
</evidence>
<evidence type="ECO:0000256" key="8">
    <source>
        <dbReference type="ARBA" id="ARBA00022989"/>
    </source>
</evidence>
<keyword evidence="7" id="KW-0249">Electron transport</keyword>
<evidence type="ECO:0000256" key="3">
    <source>
        <dbReference type="ARBA" id="ARBA00012668"/>
    </source>
</evidence>
<dbReference type="PANTHER" id="PTHR32361">
    <property type="entry name" value="FERRIC/CUPRIC REDUCTASE TRANSMEMBRANE COMPONENT"/>
    <property type="match status" value="1"/>
</dbReference>
<feature type="transmembrane region" description="Helical" evidence="13">
    <location>
        <begin position="183"/>
        <end position="202"/>
    </location>
</feature>
<keyword evidence="6 13" id="KW-0812">Transmembrane</keyword>
<feature type="transmembrane region" description="Helical" evidence="13">
    <location>
        <begin position="222"/>
        <end position="240"/>
    </location>
</feature>
<evidence type="ECO:0000313" key="15">
    <source>
        <dbReference type="EMBL" id="KAE8379809.1"/>
    </source>
</evidence>
<evidence type="ECO:0000313" key="16">
    <source>
        <dbReference type="Proteomes" id="UP000326198"/>
    </source>
</evidence>
<evidence type="ECO:0000256" key="11">
    <source>
        <dbReference type="ARBA" id="ARBA00023136"/>
    </source>
</evidence>
<reference evidence="15 16" key="1">
    <citation type="submission" date="2019-04" db="EMBL/GenBank/DDBJ databases">
        <title>Friends and foes A comparative genomics studyof 23 Aspergillus species from section Flavi.</title>
        <authorList>
            <consortium name="DOE Joint Genome Institute"/>
            <person name="Kjaerbolling I."/>
            <person name="Vesth T."/>
            <person name="Frisvad J.C."/>
            <person name="Nybo J.L."/>
            <person name="Theobald S."/>
            <person name="Kildgaard S."/>
            <person name="Isbrandt T."/>
            <person name="Kuo A."/>
            <person name="Sato A."/>
            <person name="Lyhne E.K."/>
            <person name="Kogle M.E."/>
            <person name="Wiebenga A."/>
            <person name="Kun R.S."/>
            <person name="Lubbers R.J."/>
            <person name="Makela M.R."/>
            <person name="Barry K."/>
            <person name="Chovatia M."/>
            <person name="Clum A."/>
            <person name="Daum C."/>
            <person name="Haridas S."/>
            <person name="He G."/>
            <person name="LaButti K."/>
            <person name="Lipzen A."/>
            <person name="Mondo S."/>
            <person name="Riley R."/>
            <person name="Salamov A."/>
            <person name="Simmons B.A."/>
            <person name="Magnuson J.K."/>
            <person name="Henrissat B."/>
            <person name="Mortensen U.H."/>
            <person name="Larsen T.O."/>
            <person name="Devries R.P."/>
            <person name="Grigoriev I.V."/>
            <person name="Machida M."/>
            <person name="Baker S.E."/>
            <person name="Andersen M.R."/>
        </authorList>
    </citation>
    <scope>NUCLEOTIDE SEQUENCE [LARGE SCALE GENOMIC DNA]</scope>
    <source>
        <strain evidence="15 16">IBT 29228</strain>
    </source>
</reference>
<dbReference type="PANTHER" id="PTHR32361:SF27">
    <property type="entry name" value="FAD-BINDING FR-TYPE DOMAIN-CONTAINING PROTEIN-RELATED"/>
    <property type="match status" value="1"/>
</dbReference>
<evidence type="ECO:0000256" key="1">
    <source>
        <dbReference type="ARBA" id="ARBA00004651"/>
    </source>
</evidence>
<gene>
    <name evidence="15" type="ORF">BDV26DRAFT_290968</name>
</gene>
<keyword evidence="8 13" id="KW-1133">Transmembrane helix</keyword>
<keyword evidence="9" id="KW-0560">Oxidoreductase</keyword>
<protein>
    <recommendedName>
        <fullName evidence="3">ferric-chelate reductase (NADPH)</fullName>
        <ecNumber evidence="3">1.16.1.9</ecNumber>
    </recommendedName>
</protein>
<feature type="transmembrane region" description="Helical" evidence="13">
    <location>
        <begin position="274"/>
        <end position="292"/>
    </location>
</feature>